<evidence type="ECO:0000313" key="2">
    <source>
        <dbReference type="Proteomes" id="UP001176940"/>
    </source>
</evidence>
<proteinExistence type="predicted"/>
<keyword evidence="2" id="KW-1185">Reference proteome</keyword>
<dbReference type="PANTHER" id="PTHR13350">
    <property type="entry name" value="INTEGRATOR COMPLEX SUBUNIT 8"/>
    <property type="match status" value="1"/>
</dbReference>
<name>A0ABN9MAY8_9NEOB</name>
<gene>
    <name evidence="1" type="ORF">RIMI_LOCUS18754380</name>
</gene>
<dbReference type="PANTHER" id="PTHR13350:SF1">
    <property type="entry name" value="INTEGRATOR COMPLEX SUBUNIT 8"/>
    <property type="match status" value="1"/>
</dbReference>
<comment type="caution">
    <text evidence="1">The sequence shown here is derived from an EMBL/GenBank/DDBJ whole genome shotgun (WGS) entry which is preliminary data.</text>
</comment>
<evidence type="ECO:0000313" key="1">
    <source>
        <dbReference type="EMBL" id="CAJ0963697.1"/>
    </source>
</evidence>
<dbReference type="InterPro" id="IPR038751">
    <property type="entry name" value="INTS8"/>
</dbReference>
<reference evidence="1" key="1">
    <citation type="submission" date="2023-07" db="EMBL/GenBank/DDBJ databases">
        <authorList>
            <person name="Stuckert A."/>
        </authorList>
    </citation>
    <scope>NUCLEOTIDE SEQUENCE</scope>
</reference>
<dbReference type="EMBL" id="CAUEEQ010058012">
    <property type="protein sequence ID" value="CAJ0963697.1"/>
    <property type="molecule type" value="Genomic_DNA"/>
</dbReference>
<accession>A0ABN9MAY8</accession>
<sequence>MGNFGSFPGSRTRVPPPEIKAHSTRVVGASSAVRHRVIADGFASGTWSSIHTFRRTTADSSLGRRTLQAAVGILKIFYDDNFHGNLPDQFRQSVLRELFQKVQQGNDALIEVCYKVCACNTVRDILRGGTETVQFHQLFMKPSKEKI</sequence>
<dbReference type="Proteomes" id="UP001176940">
    <property type="component" value="Unassembled WGS sequence"/>
</dbReference>
<organism evidence="1 2">
    <name type="scientific">Ranitomeya imitator</name>
    <name type="common">mimic poison frog</name>
    <dbReference type="NCBI Taxonomy" id="111125"/>
    <lineage>
        <taxon>Eukaryota</taxon>
        <taxon>Metazoa</taxon>
        <taxon>Chordata</taxon>
        <taxon>Craniata</taxon>
        <taxon>Vertebrata</taxon>
        <taxon>Euteleostomi</taxon>
        <taxon>Amphibia</taxon>
        <taxon>Batrachia</taxon>
        <taxon>Anura</taxon>
        <taxon>Neobatrachia</taxon>
        <taxon>Hyloidea</taxon>
        <taxon>Dendrobatidae</taxon>
        <taxon>Dendrobatinae</taxon>
        <taxon>Ranitomeya</taxon>
    </lineage>
</organism>
<protein>
    <submittedName>
        <fullName evidence="1">Uncharacterized protein</fullName>
    </submittedName>
</protein>